<protein>
    <submittedName>
        <fullName evidence="1">Uncharacterized protein</fullName>
    </submittedName>
</protein>
<dbReference type="OrthoDB" id="142309at2759"/>
<name>A0A2P4XB27_9STRA</name>
<keyword evidence="2" id="KW-1185">Reference proteome</keyword>
<accession>A0A2P4XB27</accession>
<proteinExistence type="predicted"/>
<dbReference type="EMBL" id="NCKW01015501">
    <property type="protein sequence ID" value="POM62767.1"/>
    <property type="molecule type" value="Genomic_DNA"/>
</dbReference>
<dbReference type="AlphaFoldDB" id="A0A2P4XB27"/>
<dbReference type="Proteomes" id="UP000237271">
    <property type="component" value="Unassembled WGS sequence"/>
</dbReference>
<comment type="caution">
    <text evidence="1">The sequence shown here is derived from an EMBL/GenBank/DDBJ whole genome shotgun (WGS) entry which is preliminary data.</text>
</comment>
<reference evidence="1 2" key="1">
    <citation type="journal article" date="2017" name="Genome Biol. Evol.">
        <title>Phytophthora megakarya and P. palmivora, closely related causal agents of cacao black pod rot, underwent increases in genome sizes and gene numbers by different mechanisms.</title>
        <authorList>
            <person name="Ali S.S."/>
            <person name="Shao J."/>
            <person name="Lary D.J."/>
            <person name="Kronmiller B."/>
            <person name="Shen D."/>
            <person name="Strem M.D."/>
            <person name="Amoako-Attah I."/>
            <person name="Akrofi A.Y."/>
            <person name="Begoude B.A."/>
            <person name="Ten Hoopen G.M."/>
            <person name="Coulibaly K."/>
            <person name="Kebe B.I."/>
            <person name="Melnick R.L."/>
            <person name="Guiltinan M.J."/>
            <person name="Tyler B.M."/>
            <person name="Meinhardt L.W."/>
            <person name="Bailey B.A."/>
        </authorList>
    </citation>
    <scope>NUCLEOTIDE SEQUENCE [LARGE SCALE GENOMIC DNA]</scope>
    <source>
        <strain evidence="2">sbr112.9</strain>
    </source>
</reference>
<sequence>MQKILRRKPICVKLKHQASLLLSNSVLVFPDVTCEYANWLNDHDRKMLKLAAVLQRLRPAEHHRQ</sequence>
<evidence type="ECO:0000313" key="1">
    <source>
        <dbReference type="EMBL" id="POM62767.1"/>
    </source>
</evidence>
<organism evidence="1 2">
    <name type="scientific">Phytophthora palmivora</name>
    <dbReference type="NCBI Taxonomy" id="4796"/>
    <lineage>
        <taxon>Eukaryota</taxon>
        <taxon>Sar</taxon>
        <taxon>Stramenopiles</taxon>
        <taxon>Oomycota</taxon>
        <taxon>Peronosporomycetes</taxon>
        <taxon>Peronosporales</taxon>
        <taxon>Peronosporaceae</taxon>
        <taxon>Phytophthora</taxon>
    </lineage>
</organism>
<gene>
    <name evidence="1" type="ORF">PHPALM_28033</name>
</gene>
<evidence type="ECO:0000313" key="2">
    <source>
        <dbReference type="Proteomes" id="UP000237271"/>
    </source>
</evidence>